<feature type="disulfide bond" evidence="10">
    <location>
        <begin position="1081"/>
        <end position="1090"/>
    </location>
</feature>
<dbReference type="GO" id="GO:0005794">
    <property type="term" value="C:Golgi apparatus"/>
    <property type="evidence" value="ECO:0007669"/>
    <property type="project" value="TreeGrafter"/>
</dbReference>
<evidence type="ECO:0000256" key="2">
    <source>
        <dbReference type="ARBA" id="ARBA00022441"/>
    </source>
</evidence>
<dbReference type="EMBL" id="CAJFCW020000003">
    <property type="protein sequence ID" value="CAG9105527.1"/>
    <property type="molecule type" value="Genomic_DNA"/>
</dbReference>
<sequence length="1425" mass="159141">MRDDAMWRPIAMEESSMIRKSSCQQGRSRCQNRGCSWHDDSEVGGVDCYCSKSYLDDSNEQYGGGCADDEINSGVDTKNCEVGEVPEQVDDESTGIWKYNFNESTKNSRISESTTTSEAQRSKSSDQRMMNTSTSIRISSVLPVLLLTIVIIFLLEPSDAVLQVHRPSVSSVKQCDSPCHNGECREGRCICHPGWRGTQCESCFGRQRLTNGSGVIMDGFGKYPSAANCLWIIEGDQKGPLHLKFNEFDTELNWDHLYIYDGANVNDNLIAALSGKLSPQQEFMVPSGMAILYFTSDIAINNQGFNISYTYDKCLYDCRGKGTCKKGICVCEPGHSGESCELQYCHSSMENKEGPCATGKCVNGKCSCPDDKHGHLCQSPKTESTWNRLVVKAKNAELFHPRAGHTAVNVDDLIYIYGGYMLSRQDAKDLVVFNTKTNEFEEVVTNGEDVPENRYDHSMVYYQGSLYIFGGVITPKDGIPFITNEVWEFIIRSKTWNRVSRHINGSDVRPSAVAGHTAHVHNNKMYLCFGYNPYLGYLPFVQIYDLVNQIWEDPLANGLDPSVIGRFGHSSVLIPDTKQPSILVFGGSLHVSNGAYAVTDEFISYDVLTRTWTQMKPFTSPRFRHSSVLIHDIMVSFGGNSPNESLPHGNGYYSSHLLIYDTHCKKWQEMSVEDIDDIHRYSHSMVTVDNGKNIYVFGGFNGVMKNDVLVLTLAKECNNEASTNAECYNIAKGIKCGMVGKKCQSVRSDVSYAQPFSNIIKSNSVRPQASICPDADITLHIDQEMCSTIKDCTKCVSQSNCGWCSSTSLCQASSASCLDEIQTDQRMCTQMNTKTSVSVAEKQSCSMGLTCHGCKYYKCSWIDRKKQCVSHKEQEQMISEQWQRYNSIAGTHSSEVALIKSTRKNTPPFPFSNFREPFRFPQEQNCTACFQLDSCHECVDHNCMWCPGTRQCIAMETFNIHFAFGQCPTWVTANNNHHRHTCELDPLNCGAQKNATECQLVGPSCGWCDSGDNRGTGECLKAKNSDEPEDKARCDEKQGKKFYYIGEPECQCNGHSNCTATQRRSLIDVIKKQTRQKCAQCSDNTKGDNCEYCEDGYYGDPRNGAECKKCDCGVRAKTCNSDGSCNCIVKGASGLKCDQCDNKYRGRPDHNQSCTYELIIDFIYTFKLDSDDPKDKYVEKIYFTSTPFKRDVDVQFTVNCEHNNTTAIVHLDIQDRNGNITKKIKANCTAEGLKRTYPANDNVFGIDSNTTFLVSVTDFETPIKIQISFAQSPPINWVLFFVIFAACFIVLLVVAGILLLIKQRIRNAGNEANIIIENERMAARPKTGVQLHLPETRQNIQPTPIAIEPCKNLSTAIYTVVVRLPTGGQPHTPYGVSGLAVASALCHLPQSQLAVLEPPNEDEKAGSTNKRDFRRFLSTLIRRSP</sequence>
<evidence type="ECO:0000313" key="16">
    <source>
        <dbReference type="Proteomes" id="UP000614601"/>
    </source>
</evidence>
<dbReference type="SMART" id="SM00612">
    <property type="entry name" value="Kelch"/>
    <property type="match status" value="3"/>
</dbReference>
<dbReference type="InterPro" id="IPR000859">
    <property type="entry name" value="CUB_dom"/>
</dbReference>
<feature type="domain" description="CUB" evidence="13">
    <location>
        <begin position="203"/>
        <end position="312"/>
    </location>
</feature>
<dbReference type="InterPro" id="IPR035914">
    <property type="entry name" value="Sperma_CUB_dom_sf"/>
</dbReference>
<dbReference type="CDD" id="cd00041">
    <property type="entry name" value="CUB"/>
    <property type="match status" value="1"/>
</dbReference>
<dbReference type="Proteomes" id="UP000783686">
    <property type="component" value="Unassembled WGS sequence"/>
</dbReference>
<dbReference type="Gene3D" id="2.10.25.10">
    <property type="entry name" value="Laminin"/>
    <property type="match status" value="3"/>
</dbReference>
<keyword evidence="3 12" id="KW-0812">Transmembrane</keyword>
<dbReference type="PANTHER" id="PTHR46376:SF2">
    <property type="entry name" value="DISTRACTED, ISOFORM B"/>
    <property type="match status" value="1"/>
</dbReference>
<dbReference type="GO" id="GO:0016020">
    <property type="term" value="C:membrane"/>
    <property type="evidence" value="ECO:0007669"/>
    <property type="project" value="UniProtKB-SubCell"/>
</dbReference>
<dbReference type="Pfam" id="PF24973">
    <property type="entry name" value="EGF_LMN_ATRN"/>
    <property type="match status" value="1"/>
</dbReference>
<evidence type="ECO:0008006" key="17">
    <source>
        <dbReference type="Google" id="ProtNLM"/>
    </source>
</evidence>
<evidence type="ECO:0000256" key="9">
    <source>
        <dbReference type="ARBA" id="ARBA00023292"/>
    </source>
</evidence>
<dbReference type="InterPro" id="IPR006652">
    <property type="entry name" value="Kelch_1"/>
</dbReference>
<dbReference type="SUPFAM" id="SSF57196">
    <property type="entry name" value="EGF/Laminin"/>
    <property type="match status" value="1"/>
</dbReference>
<evidence type="ECO:0000256" key="6">
    <source>
        <dbReference type="ARBA" id="ARBA00022989"/>
    </source>
</evidence>
<dbReference type="SMART" id="SM00042">
    <property type="entry name" value="CUB"/>
    <property type="match status" value="1"/>
</dbReference>
<evidence type="ECO:0000259" key="13">
    <source>
        <dbReference type="PROSITE" id="PS01180"/>
    </source>
</evidence>
<dbReference type="InterPro" id="IPR051568">
    <property type="entry name" value="LZTR1/Attractin"/>
</dbReference>
<keyword evidence="2" id="KW-0880">Kelch repeat</keyword>
<evidence type="ECO:0000313" key="15">
    <source>
        <dbReference type="EMBL" id="CAD5216228.1"/>
    </source>
</evidence>
<dbReference type="SMART" id="SM00423">
    <property type="entry name" value="PSI"/>
    <property type="match status" value="3"/>
</dbReference>
<name>A0A811KKD4_9BILA</name>
<dbReference type="InterPro" id="IPR015915">
    <property type="entry name" value="Kelch-typ_b-propeller"/>
</dbReference>
<comment type="subcellular location">
    <subcellularLocation>
        <location evidence="1">Membrane</location>
        <topology evidence="1">Single-pass membrane protein</topology>
    </subcellularLocation>
</comment>
<comment type="caution">
    <text evidence="15">The sequence shown here is derived from an EMBL/GenBank/DDBJ whole genome shotgun (WGS) entry which is preliminary data.</text>
</comment>
<feature type="domain" description="Laminin EGF-like" evidence="14">
    <location>
        <begin position="1050"/>
        <end position="1109"/>
    </location>
</feature>
<dbReference type="PANTHER" id="PTHR46376">
    <property type="entry name" value="LEUCINE-ZIPPER-LIKE TRANSCRIPTIONAL REGULATOR 1"/>
    <property type="match status" value="1"/>
</dbReference>
<evidence type="ECO:0000256" key="7">
    <source>
        <dbReference type="ARBA" id="ARBA00023157"/>
    </source>
</evidence>
<evidence type="ECO:0000256" key="4">
    <source>
        <dbReference type="ARBA" id="ARBA00022729"/>
    </source>
</evidence>
<dbReference type="OrthoDB" id="9998912at2759"/>
<evidence type="ECO:0000256" key="11">
    <source>
        <dbReference type="SAM" id="MobiDB-lite"/>
    </source>
</evidence>
<dbReference type="Pfam" id="PF24972">
    <property type="entry name" value="GBD_ATRN"/>
    <property type="match status" value="1"/>
</dbReference>
<dbReference type="PROSITE" id="PS01180">
    <property type="entry name" value="CUB"/>
    <property type="match status" value="1"/>
</dbReference>
<keyword evidence="7 10" id="KW-1015">Disulfide bond</keyword>
<keyword evidence="8" id="KW-0325">Glycoprotein</keyword>
<evidence type="ECO:0000256" key="12">
    <source>
        <dbReference type="SAM" id="Phobius"/>
    </source>
</evidence>
<keyword evidence="9 10" id="KW-0424">Laminin EGF-like domain</keyword>
<proteinExistence type="predicted"/>
<feature type="compositionally biased region" description="Polar residues" evidence="11">
    <location>
        <begin position="108"/>
        <end position="119"/>
    </location>
</feature>
<feature type="disulfide bond" evidence="10">
    <location>
        <begin position="1093"/>
        <end position="1107"/>
    </location>
</feature>
<keyword evidence="16" id="KW-1185">Reference proteome</keyword>
<dbReference type="PROSITE" id="PS50027">
    <property type="entry name" value="EGF_LAM_2"/>
    <property type="match status" value="1"/>
</dbReference>
<dbReference type="SUPFAM" id="SSF49854">
    <property type="entry name" value="Spermadhesin, CUB domain"/>
    <property type="match status" value="1"/>
</dbReference>
<evidence type="ECO:0000256" key="8">
    <source>
        <dbReference type="ARBA" id="ARBA00023180"/>
    </source>
</evidence>
<evidence type="ECO:0000259" key="14">
    <source>
        <dbReference type="PROSITE" id="PS50027"/>
    </source>
</evidence>
<dbReference type="Gene3D" id="2.60.120.290">
    <property type="entry name" value="Spermadhesin, CUB domain"/>
    <property type="match status" value="1"/>
</dbReference>
<feature type="transmembrane region" description="Helical" evidence="12">
    <location>
        <begin position="136"/>
        <end position="155"/>
    </location>
</feature>
<accession>A0A811KKD4</accession>
<feature type="region of interest" description="Disordered" evidence="11">
    <location>
        <begin position="108"/>
        <end position="130"/>
    </location>
</feature>
<keyword evidence="4" id="KW-0732">Signal</keyword>
<dbReference type="InterPro" id="IPR000742">
    <property type="entry name" value="EGF"/>
</dbReference>
<evidence type="ECO:0000256" key="10">
    <source>
        <dbReference type="PROSITE-ProRule" id="PRU00460"/>
    </source>
</evidence>
<feature type="transmembrane region" description="Helical" evidence="12">
    <location>
        <begin position="1277"/>
        <end position="1301"/>
    </location>
</feature>
<dbReference type="Gene3D" id="2.120.10.80">
    <property type="entry name" value="Kelch-type beta propeller"/>
    <property type="match status" value="2"/>
</dbReference>
<dbReference type="Proteomes" id="UP000614601">
    <property type="component" value="Unassembled WGS sequence"/>
</dbReference>
<evidence type="ECO:0000256" key="1">
    <source>
        <dbReference type="ARBA" id="ARBA00004167"/>
    </source>
</evidence>
<keyword evidence="5" id="KW-0677">Repeat</keyword>
<dbReference type="CDD" id="cd00055">
    <property type="entry name" value="EGF_Lam"/>
    <property type="match status" value="1"/>
</dbReference>
<dbReference type="InterPro" id="IPR056863">
    <property type="entry name" value="LMN_ATRN_NET-like_EGF"/>
</dbReference>
<dbReference type="InterPro" id="IPR016201">
    <property type="entry name" value="PSI"/>
</dbReference>
<dbReference type="EMBL" id="CAJFDH010000003">
    <property type="protein sequence ID" value="CAD5216228.1"/>
    <property type="molecule type" value="Genomic_DNA"/>
</dbReference>
<dbReference type="SUPFAM" id="SSF117281">
    <property type="entry name" value="Kelch motif"/>
    <property type="match status" value="2"/>
</dbReference>
<gene>
    <name evidence="15" type="ORF">BOKJ2_LOCUS6488</name>
</gene>
<organism evidence="15 16">
    <name type="scientific">Bursaphelenchus okinawaensis</name>
    <dbReference type="NCBI Taxonomy" id="465554"/>
    <lineage>
        <taxon>Eukaryota</taxon>
        <taxon>Metazoa</taxon>
        <taxon>Ecdysozoa</taxon>
        <taxon>Nematoda</taxon>
        <taxon>Chromadorea</taxon>
        <taxon>Rhabditida</taxon>
        <taxon>Tylenchina</taxon>
        <taxon>Tylenchomorpha</taxon>
        <taxon>Aphelenchoidea</taxon>
        <taxon>Aphelenchoididae</taxon>
        <taxon>Bursaphelenchus</taxon>
    </lineage>
</organism>
<dbReference type="PROSITE" id="PS01248">
    <property type="entry name" value="EGF_LAM_1"/>
    <property type="match status" value="1"/>
</dbReference>
<dbReference type="InterPro" id="IPR056732">
    <property type="entry name" value="GBD_ATRN"/>
</dbReference>
<comment type="caution">
    <text evidence="10">Lacks conserved residue(s) required for the propagation of feature annotation.</text>
</comment>
<dbReference type="SMART" id="SM00181">
    <property type="entry name" value="EGF"/>
    <property type="match status" value="4"/>
</dbReference>
<evidence type="ECO:0000256" key="5">
    <source>
        <dbReference type="ARBA" id="ARBA00022737"/>
    </source>
</evidence>
<dbReference type="SMART" id="SM00180">
    <property type="entry name" value="EGF_Lam"/>
    <property type="match status" value="2"/>
</dbReference>
<dbReference type="InterPro" id="IPR002049">
    <property type="entry name" value="LE_dom"/>
</dbReference>
<keyword evidence="12" id="KW-0472">Membrane</keyword>
<dbReference type="PROSITE" id="PS00022">
    <property type="entry name" value="EGF_1"/>
    <property type="match status" value="2"/>
</dbReference>
<evidence type="ECO:0000256" key="3">
    <source>
        <dbReference type="ARBA" id="ARBA00022692"/>
    </source>
</evidence>
<dbReference type="Pfam" id="PF24981">
    <property type="entry name" value="Beta-prop_ATRN-LZTR1"/>
    <property type="match status" value="1"/>
</dbReference>
<dbReference type="InterPro" id="IPR056737">
    <property type="entry name" value="Beta-prop_ATRN-MKLN-like"/>
</dbReference>
<reference evidence="15" key="1">
    <citation type="submission" date="2020-09" db="EMBL/GenBank/DDBJ databases">
        <authorList>
            <person name="Kikuchi T."/>
        </authorList>
    </citation>
    <scope>NUCLEOTIDE SEQUENCE</scope>
    <source>
        <strain evidence="15">SH1</strain>
    </source>
</reference>
<dbReference type="Pfam" id="PF00431">
    <property type="entry name" value="CUB"/>
    <property type="match status" value="1"/>
</dbReference>
<keyword evidence="6 12" id="KW-1133">Transmembrane helix</keyword>
<protein>
    <recommendedName>
        <fullName evidence="17">CUB domain-containing protein</fullName>
    </recommendedName>
</protein>